<feature type="region of interest" description="Disordered" evidence="6">
    <location>
        <begin position="362"/>
        <end position="383"/>
    </location>
</feature>
<feature type="transmembrane region" description="Helical" evidence="7">
    <location>
        <begin position="239"/>
        <end position="261"/>
    </location>
</feature>
<feature type="transmembrane region" description="Helical" evidence="7">
    <location>
        <begin position="40"/>
        <end position="58"/>
    </location>
</feature>
<comment type="caution">
    <text evidence="8">The sequence shown here is derived from an EMBL/GenBank/DDBJ whole genome shotgun (WGS) entry which is preliminary data.</text>
</comment>
<evidence type="ECO:0000256" key="2">
    <source>
        <dbReference type="ARBA" id="ARBA00009773"/>
    </source>
</evidence>
<dbReference type="GO" id="GO:0055085">
    <property type="term" value="P:transmembrane transport"/>
    <property type="evidence" value="ECO:0007669"/>
    <property type="project" value="TreeGrafter"/>
</dbReference>
<reference evidence="8 9" key="1">
    <citation type="submission" date="2018-10" db="EMBL/GenBank/DDBJ databases">
        <title>Notoacmeibacter sp. M2BS9Y-3-1, whole genome shotgun sequence.</title>
        <authorList>
            <person name="Tuo L."/>
        </authorList>
    </citation>
    <scope>NUCLEOTIDE SEQUENCE [LARGE SCALE GENOMIC DNA]</scope>
    <source>
        <strain evidence="8 9">M2BS9Y-3-1</strain>
    </source>
</reference>
<gene>
    <name evidence="8" type="ORF">D8780_14140</name>
</gene>
<accession>A0A3L7JFF9</accession>
<evidence type="ECO:0000256" key="6">
    <source>
        <dbReference type="SAM" id="MobiDB-lite"/>
    </source>
</evidence>
<feature type="transmembrane region" description="Helical" evidence="7">
    <location>
        <begin position="65"/>
        <end position="86"/>
    </location>
</feature>
<protein>
    <submittedName>
        <fullName evidence="8">AI-2E family transporter</fullName>
    </submittedName>
</protein>
<dbReference type="PANTHER" id="PTHR21716">
    <property type="entry name" value="TRANSMEMBRANE PROTEIN"/>
    <property type="match status" value="1"/>
</dbReference>
<dbReference type="AlphaFoldDB" id="A0A3L7JFF9"/>
<evidence type="ECO:0000313" key="9">
    <source>
        <dbReference type="Proteomes" id="UP000281094"/>
    </source>
</evidence>
<name>A0A3L7JFF9_9HYPH</name>
<dbReference type="GO" id="GO:0016020">
    <property type="term" value="C:membrane"/>
    <property type="evidence" value="ECO:0007669"/>
    <property type="project" value="UniProtKB-SubCell"/>
</dbReference>
<evidence type="ECO:0000256" key="7">
    <source>
        <dbReference type="SAM" id="Phobius"/>
    </source>
</evidence>
<dbReference type="EMBL" id="RCWN01000001">
    <property type="protein sequence ID" value="RLQ89210.1"/>
    <property type="molecule type" value="Genomic_DNA"/>
</dbReference>
<dbReference type="Proteomes" id="UP000281094">
    <property type="component" value="Unassembled WGS sequence"/>
</dbReference>
<organism evidence="8 9">
    <name type="scientific">Notoacmeibacter ruber</name>
    <dbReference type="NCBI Taxonomy" id="2670375"/>
    <lineage>
        <taxon>Bacteria</taxon>
        <taxon>Pseudomonadati</taxon>
        <taxon>Pseudomonadota</taxon>
        <taxon>Alphaproteobacteria</taxon>
        <taxon>Hyphomicrobiales</taxon>
        <taxon>Notoacmeibacteraceae</taxon>
        <taxon>Notoacmeibacter</taxon>
    </lineage>
</organism>
<dbReference type="PANTHER" id="PTHR21716:SF16">
    <property type="entry name" value="BLL1467 PROTEIN"/>
    <property type="match status" value="1"/>
</dbReference>
<feature type="transmembrane region" description="Helical" evidence="7">
    <location>
        <begin position="17"/>
        <end position="34"/>
    </location>
</feature>
<keyword evidence="3 7" id="KW-0812">Transmembrane</keyword>
<proteinExistence type="inferred from homology"/>
<feature type="transmembrane region" description="Helical" evidence="7">
    <location>
        <begin position="211"/>
        <end position="233"/>
    </location>
</feature>
<evidence type="ECO:0000313" key="8">
    <source>
        <dbReference type="EMBL" id="RLQ89210.1"/>
    </source>
</evidence>
<keyword evidence="5 7" id="KW-0472">Membrane</keyword>
<evidence type="ECO:0000256" key="1">
    <source>
        <dbReference type="ARBA" id="ARBA00004141"/>
    </source>
</evidence>
<evidence type="ECO:0000256" key="4">
    <source>
        <dbReference type="ARBA" id="ARBA00022989"/>
    </source>
</evidence>
<dbReference type="InterPro" id="IPR002549">
    <property type="entry name" value="AI-2E-like"/>
</dbReference>
<comment type="similarity">
    <text evidence="2">Belongs to the autoinducer-2 exporter (AI-2E) (TC 2.A.86) family.</text>
</comment>
<evidence type="ECO:0000256" key="3">
    <source>
        <dbReference type="ARBA" id="ARBA00022692"/>
    </source>
</evidence>
<feature type="transmembrane region" description="Helical" evidence="7">
    <location>
        <begin position="160"/>
        <end position="181"/>
    </location>
</feature>
<feature type="transmembrane region" description="Helical" evidence="7">
    <location>
        <begin position="307"/>
        <end position="337"/>
    </location>
</feature>
<evidence type="ECO:0000256" key="5">
    <source>
        <dbReference type="ARBA" id="ARBA00023136"/>
    </source>
</evidence>
<keyword evidence="4 7" id="KW-1133">Transmembrane helix</keyword>
<dbReference type="Pfam" id="PF01594">
    <property type="entry name" value="AI-2E_transport"/>
    <property type="match status" value="1"/>
</dbReference>
<dbReference type="RefSeq" id="WP_121646177.1">
    <property type="nucleotide sequence ID" value="NZ_RCWN01000001.1"/>
</dbReference>
<keyword evidence="9" id="KW-1185">Reference proteome</keyword>
<comment type="subcellular location">
    <subcellularLocation>
        <location evidence="1">Membrane</location>
        <topology evidence="1">Multi-pass membrane protein</topology>
    </subcellularLocation>
</comment>
<sequence>MSDQNPAELHLPKIRKLLFGIFLILVAQVIYFAQDIVMPLMLGILVAFTLSPLVRLGRRMGIPEWISALLVMSSFGLVVALVLYTLSGPFTELVNSAPEIKAALSQKLSSVQSHLQSLQRASEEAAEVTGQSGDGGGAEKVVVDGPPVFTGLASTVAGSLGQIAIALFLALFILSIGKLFYEGIVKMAPTLTDKKIAVRILYDVEKEVSRYLLTITVINVCLGCAIGVALWFYGMSTPFLWGAIAALLNFLPYIGAVIGALGIGLTAIAEFPTLATALGAPLIYYALTAVEGNIITPLLLGRRLEMNVVAVFVSVVVWAWMWGFAGALMAVPILVILKVMSDNINSMKSFGNFLAAPVHDEERAAAETEPDDPPAKATSGDAV</sequence>